<feature type="transmembrane region" description="Helical" evidence="5">
    <location>
        <begin position="89"/>
        <end position="111"/>
    </location>
</feature>
<evidence type="ECO:0000256" key="4">
    <source>
        <dbReference type="ARBA" id="ARBA00023136"/>
    </source>
</evidence>
<dbReference type="PROSITE" id="PS51257">
    <property type="entry name" value="PROKAR_LIPOPROTEIN"/>
    <property type="match status" value="1"/>
</dbReference>
<feature type="domain" description="Major facilitator superfamily (MFS) profile" evidence="6">
    <location>
        <begin position="1"/>
        <end position="208"/>
    </location>
</feature>
<dbReference type="InterPro" id="IPR036259">
    <property type="entry name" value="MFS_trans_sf"/>
</dbReference>
<feature type="non-terminal residue" evidence="8">
    <location>
        <position position="208"/>
    </location>
</feature>
<keyword evidence="2 5" id="KW-0812">Transmembrane</keyword>
<dbReference type="InterPro" id="IPR005829">
    <property type="entry name" value="Sugar_transporter_CS"/>
</dbReference>
<reference evidence="8" key="1">
    <citation type="submission" date="2025-08" db="UniProtKB">
        <authorList>
            <consortium name="RefSeq"/>
        </authorList>
    </citation>
    <scope>IDENTIFICATION</scope>
</reference>
<evidence type="ECO:0000313" key="8">
    <source>
        <dbReference type="RefSeq" id="XP_014679934.1"/>
    </source>
</evidence>
<feature type="transmembrane region" description="Helical" evidence="5">
    <location>
        <begin position="6"/>
        <end position="23"/>
    </location>
</feature>
<feature type="transmembrane region" description="Helical" evidence="5">
    <location>
        <begin position="57"/>
        <end position="77"/>
    </location>
</feature>
<keyword evidence="3 5" id="KW-1133">Transmembrane helix</keyword>
<sequence length="208" mass="22844">MRALIRSVFMAGVMAGCIVMGMISDKFGRKKVIIVSCMANIAMSALVALSASYTMYITLRFLLGATCAGIYVVAYTLSMEFIGPSKRNVVGMSMSLPFTLAIALLSITGYFLTQWRAFQVAISLPLVPCLIATRFLDESARWLLVHKRKEEVIDIIETAAKMNKVVIPDAIYAETNNIEVSELTSQATLKDLLASRVILRLTLNLCCS</sequence>
<evidence type="ECO:0000256" key="2">
    <source>
        <dbReference type="ARBA" id="ARBA00022692"/>
    </source>
</evidence>
<evidence type="ECO:0000259" key="6">
    <source>
        <dbReference type="PROSITE" id="PS50850"/>
    </source>
</evidence>
<name>A0ABM1F663_PRICU</name>
<evidence type="ECO:0000256" key="1">
    <source>
        <dbReference type="ARBA" id="ARBA00004141"/>
    </source>
</evidence>
<comment type="subcellular location">
    <subcellularLocation>
        <location evidence="1">Membrane</location>
        <topology evidence="1">Multi-pass membrane protein</topology>
    </subcellularLocation>
</comment>
<dbReference type="Gene3D" id="1.20.1250.20">
    <property type="entry name" value="MFS general substrate transporter like domains"/>
    <property type="match status" value="1"/>
</dbReference>
<gene>
    <name evidence="8" type="primary">LOC106819875</name>
</gene>
<protein>
    <submittedName>
        <fullName evidence="8">Organic cation transporter protein-like</fullName>
    </submittedName>
</protein>
<keyword evidence="4 5" id="KW-0472">Membrane</keyword>
<dbReference type="PANTHER" id="PTHR24064">
    <property type="entry name" value="SOLUTE CARRIER FAMILY 22 MEMBER"/>
    <property type="match status" value="1"/>
</dbReference>
<dbReference type="RefSeq" id="XP_014679934.1">
    <property type="nucleotide sequence ID" value="XM_014824448.1"/>
</dbReference>
<evidence type="ECO:0000256" key="3">
    <source>
        <dbReference type="ARBA" id="ARBA00022989"/>
    </source>
</evidence>
<feature type="transmembrane region" description="Helical" evidence="5">
    <location>
        <begin position="32"/>
        <end position="51"/>
    </location>
</feature>
<evidence type="ECO:0000256" key="5">
    <source>
        <dbReference type="SAM" id="Phobius"/>
    </source>
</evidence>
<dbReference type="InterPro" id="IPR005828">
    <property type="entry name" value="MFS_sugar_transport-like"/>
</dbReference>
<keyword evidence="7" id="KW-1185">Reference proteome</keyword>
<accession>A0ABM1F663</accession>
<dbReference type="PROSITE" id="PS50850">
    <property type="entry name" value="MFS"/>
    <property type="match status" value="1"/>
</dbReference>
<organism evidence="7 8">
    <name type="scientific">Priapulus caudatus</name>
    <name type="common">Priapulid worm</name>
    <dbReference type="NCBI Taxonomy" id="37621"/>
    <lineage>
        <taxon>Eukaryota</taxon>
        <taxon>Metazoa</taxon>
        <taxon>Ecdysozoa</taxon>
        <taxon>Scalidophora</taxon>
        <taxon>Priapulida</taxon>
        <taxon>Priapulimorpha</taxon>
        <taxon>Priapulimorphida</taxon>
        <taxon>Priapulidae</taxon>
        <taxon>Priapulus</taxon>
    </lineage>
</organism>
<dbReference type="Proteomes" id="UP000695022">
    <property type="component" value="Unplaced"/>
</dbReference>
<dbReference type="InterPro" id="IPR020846">
    <property type="entry name" value="MFS_dom"/>
</dbReference>
<proteinExistence type="predicted"/>
<dbReference type="PROSITE" id="PS00216">
    <property type="entry name" value="SUGAR_TRANSPORT_1"/>
    <property type="match status" value="1"/>
</dbReference>
<dbReference type="Pfam" id="PF00083">
    <property type="entry name" value="Sugar_tr"/>
    <property type="match status" value="1"/>
</dbReference>
<dbReference type="GeneID" id="106819875"/>
<evidence type="ECO:0000313" key="7">
    <source>
        <dbReference type="Proteomes" id="UP000695022"/>
    </source>
</evidence>
<dbReference type="SUPFAM" id="SSF103473">
    <property type="entry name" value="MFS general substrate transporter"/>
    <property type="match status" value="1"/>
</dbReference>